<dbReference type="Pfam" id="PF01161">
    <property type="entry name" value="PBP"/>
    <property type="match status" value="1"/>
</dbReference>
<organism evidence="2 3">
    <name type="scientific">Leucocoprinus birnbaumii</name>
    <dbReference type="NCBI Taxonomy" id="56174"/>
    <lineage>
        <taxon>Eukaryota</taxon>
        <taxon>Fungi</taxon>
        <taxon>Dikarya</taxon>
        <taxon>Basidiomycota</taxon>
        <taxon>Agaricomycotina</taxon>
        <taxon>Agaricomycetes</taxon>
        <taxon>Agaricomycetidae</taxon>
        <taxon>Agaricales</taxon>
        <taxon>Agaricineae</taxon>
        <taxon>Agaricaceae</taxon>
        <taxon>Leucocoprinus</taxon>
    </lineage>
</organism>
<dbReference type="GO" id="GO:0030414">
    <property type="term" value="F:peptidase inhibitor activity"/>
    <property type="evidence" value="ECO:0007669"/>
    <property type="project" value="TreeGrafter"/>
</dbReference>
<evidence type="ECO:0008006" key="4">
    <source>
        <dbReference type="Google" id="ProtNLM"/>
    </source>
</evidence>
<keyword evidence="1" id="KW-0732">Signal</keyword>
<dbReference type="GO" id="GO:0030162">
    <property type="term" value="P:regulation of proteolysis"/>
    <property type="evidence" value="ECO:0007669"/>
    <property type="project" value="TreeGrafter"/>
</dbReference>
<dbReference type="InterPro" id="IPR036610">
    <property type="entry name" value="PEBP-like_sf"/>
</dbReference>
<feature type="signal peptide" evidence="1">
    <location>
        <begin position="1"/>
        <end position="20"/>
    </location>
</feature>
<dbReference type="PANTHER" id="PTHR11362">
    <property type="entry name" value="PHOSPHATIDYLETHANOLAMINE-BINDING PROTEIN"/>
    <property type="match status" value="1"/>
</dbReference>
<dbReference type="CDD" id="cd00866">
    <property type="entry name" value="PEBP_euk"/>
    <property type="match status" value="1"/>
</dbReference>
<protein>
    <recommendedName>
        <fullName evidence="4">PEBP-like protein</fullName>
    </recommendedName>
</protein>
<dbReference type="InterPro" id="IPR035810">
    <property type="entry name" value="PEBP_euk"/>
</dbReference>
<keyword evidence="3" id="KW-1185">Reference proteome</keyword>
<dbReference type="InterPro" id="IPR008914">
    <property type="entry name" value="PEBP"/>
</dbReference>
<dbReference type="PANTHER" id="PTHR11362:SF78">
    <property type="entry name" value="PROTEASE INHIBITOR"/>
    <property type="match status" value="1"/>
</dbReference>
<accession>A0AAD5YU34</accession>
<gene>
    <name evidence="2" type="ORF">NP233_g8041</name>
</gene>
<evidence type="ECO:0000313" key="3">
    <source>
        <dbReference type="Proteomes" id="UP001213000"/>
    </source>
</evidence>
<evidence type="ECO:0000313" key="2">
    <source>
        <dbReference type="EMBL" id="KAJ3564825.1"/>
    </source>
</evidence>
<name>A0AAD5YU34_9AGAR</name>
<dbReference type="EMBL" id="JANIEX010000626">
    <property type="protein sequence ID" value="KAJ3564825.1"/>
    <property type="molecule type" value="Genomic_DNA"/>
</dbReference>
<dbReference type="AlphaFoldDB" id="A0AAD5YU34"/>
<sequence>MFRMRALHASILAFATLTLAQDFNTKIVKDAFNKAHIPKDIGLNFNPTLLLEVSFPVKNRLPVTVHAGERVPINSTGGPPIFSLLSPSLGIGRHSKDANFVVVAIDPDAPTPQDPSAAQVRHFLGGDYWPFKLGPFDISTPLLVNTTSAVSEWLQPAPPEDSDPHRYIFLAFKQPDGFNKQTLVTPETDILNWDLKDFVDGVGLGDPIAGTYMLVSFSF</sequence>
<proteinExistence type="predicted"/>
<reference evidence="2" key="1">
    <citation type="submission" date="2022-07" db="EMBL/GenBank/DDBJ databases">
        <title>Genome Sequence of Leucocoprinus birnbaumii.</title>
        <authorList>
            <person name="Buettner E."/>
        </authorList>
    </citation>
    <scope>NUCLEOTIDE SEQUENCE</scope>
    <source>
        <strain evidence="2">VT141</strain>
    </source>
</reference>
<dbReference type="Gene3D" id="3.90.280.10">
    <property type="entry name" value="PEBP-like"/>
    <property type="match status" value="1"/>
</dbReference>
<dbReference type="GO" id="GO:0046578">
    <property type="term" value="P:regulation of Ras protein signal transduction"/>
    <property type="evidence" value="ECO:0007669"/>
    <property type="project" value="TreeGrafter"/>
</dbReference>
<dbReference type="GO" id="GO:0005543">
    <property type="term" value="F:phospholipid binding"/>
    <property type="evidence" value="ECO:0007669"/>
    <property type="project" value="TreeGrafter"/>
</dbReference>
<comment type="caution">
    <text evidence="2">The sequence shown here is derived from an EMBL/GenBank/DDBJ whole genome shotgun (WGS) entry which is preliminary data.</text>
</comment>
<evidence type="ECO:0000256" key="1">
    <source>
        <dbReference type="SAM" id="SignalP"/>
    </source>
</evidence>
<feature type="chain" id="PRO_5042206335" description="PEBP-like protein" evidence="1">
    <location>
        <begin position="21"/>
        <end position="219"/>
    </location>
</feature>
<dbReference type="Proteomes" id="UP001213000">
    <property type="component" value="Unassembled WGS sequence"/>
</dbReference>
<dbReference type="SUPFAM" id="SSF49777">
    <property type="entry name" value="PEBP-like"/>
    <property type="match status" value="1"/>
</dbReference>